<reference evidence="2" key="1">
    <citation type="journal article" date="2019" name="Sci. Rep.">
        <title>Draft genome of Tanacetum cinerariifolium, the natural source of mosquito coil.</title>
        <authorList>
            <person name="Yamashiro T."/>
            <person name="Shiraishi A."/>
            <person name="Satake H."/>
            <person name="Nakayama K."/>
        </authorList>
    </citation>
    <scope>NUCLEOTIDE SEQUENCE</scope>
</reference>
<protein>
    <submittedName>
        <fullName evidence="2">Uncharacterized protein</fullName>
    </submittedName>
</protein>
<sequence>LNNAQQGGEDQKNSSHESGFVQEEEDAHVTLTNVHDKTEGPLQSSSISSDFTIKLLNLDDPSPNINSLMNFSTVPPLTPPVNPSSHPTTIPRQQTPDSIKTTTYLTMTLPEILNIAKFVAAVSLIPSIVDNYLASKLKEEVSTAVRLQSNKLKEEAKAENQEFINQVDSTMKKIIKERVKTQVSKIMPQIEDYVTKSLGAKCWLDQPINLRCLTQ</sequence>
<feature type="region of interest" description="Disordered" evidence="1">
    <location>
        <begin position="1"/>
        <end position="45"/>
    </location>
</feature>
<evidence type="ECO:0000313" key="2">
    <source>
        <dbReference type="EMBL" id="GFC98711.1"/>
    </source>
</evidence>
<organism evidence="2">
    <name type="scientific">Tanacetum cinerariifolium</name>
    <name type="common">Dalmatian daisy</name>
    <name type="synonym">Chrysanthemum cinerariifolium</name>
    <dbReference type="NCBI Taxonomy" id="118510"/>
    <lineage>
        <taxon>Eukaryota</taxon>
        <taxon>Viridiplantae</taxon>
        <taxon>Streptophyta</taxon>
        <taxon>Embryophyta</taxon>
        <taxon>Tracheophyta</taxon>
        <taxon>Spermatophyta</taxon>
        <taxon>Magnoliopsida</taxon>
        <taxon>eudicotyledons</taxon>
        <taxon>Gunneridae</taxon>
        <taxon>Pentapetalae</taxon>
        <taxon>asterids</taxon>
        <taxon>campanulids</taxon>
        <taxon>Asterales</taxon>
        <taxon>Asteraceae</taxon>
        <taxon>Asteroideae</taxon>
        <taxon>Anthemideae</taxon>
        <taxon>Anthemidinae</taxon>
        <taxon>Tanacetum</taxon>
    </lineage>
</organism>
<comment type="caution">
    <text evidence="2">The sequence shown here is derived from an EMBL/GenBank/DDBJ whole genome shotgun (WGS) entry which is preliminary data.</text>
</comment>
<gene>
    <name evidence="2" type="ORF">Tci_870681</name>
</gene>
<dbReference type="AlphaFoldDB" id="A0A699SLQ2"/>
<dbReference type="EMBL" id="BKCJ011173721">
    <property type="protein sequence ID" value="GFC98711.1"/>
    <property type="molecule type" value="Genomic_DNA"/>
</dbReference>
<feature type="non-terminal residue" evidence="2">
    <location>
        <position position="1"/>
    </location>
</feature>
<proteinExistence type="predicted"/>
<accession>A0A699SLQ2</accession>
<name>A0A699SLQ2_TANCI</name>
<evidence type="ECO:0000256" key="1">
    <source>
        <dbReference type="SAM" id="MobiDB-lite"/>
    </source>
</evidence>